<evidence type="ECO:0000256" key="1">
    <source>
        <dbReference type="ARBA" id="ARBA00002397"/>
    </source>
</evidence>
<dbReference type="Proteomes" id="UP000198862">
    <property type="component" value="Unassembled WGS sequence"/>
</dbReference>
<dbReference type="InterPro" id="IPR007809">
    <property type="entry name" value="FlgN-like"/>
</dbReference>
<dbReference type="GO" id="GO:0044780">
    <property type="term" value="P:bacterial-type flagellum assembly"/>
    <property type="evidence" value="ECO:0007669"/>
    <property type="project" value="InterPro"/>
</dbReference>
<evidence type="ECO:0000256" key="3">
    <source>
        <dbReference type="ARBA" id="ARBA00022795"/>
    </source>
</evidence>
<evidence type="ECO:0000313" key="4">
    <source>
        <dbReference type="EMBL" id="SFC25316.1"/>
    </source>
</evidence>
<keyword evidence="4" id="KW-0282">Flagellum</keyword>
<keyword evidence="3" id="KW-1005">Bacterial flagellum biogenesis</keyword>
<sequence length="150" mass="16805">MVSEIMENEQVIASIQQSLVAQKKNLSSLWQTLQNELEAINTRDGDKLESTAKEKLIILEEISKIDKKLSDFSLNKFKKILPNIDDDIKNINEQLTNCKQQNDINTHAAHQTQVAVKKVTEILLGSIKSITYDKKGLSQSGNLLGKSIKA</sequence>
<proteinExistence type="inferred from homology"/>
<reference evidence="4 5" key="1">
    <citation type="submission" date="2016-10" db="EMBL/GenBank/DDBJ databases">
        <authorList>
            <person name="de Groot N.N."/>
        </authorList>
    </citation>
    <scope>NUCLEOTIDE SEQUENCE [LARGE SCALE GENOMIC DNA]</scope>
    <source>
        <strain evidence="4 5">DSM 6059</strain>
    </source>
</reference>
<evidence type="ECO:0000256" key="2">
    <source>
        <dbReference type="ARBA" id="ARBA00007703"/>
    </source>
</evidence>
<dbReference type="AlphaFoldDB" id="A0A1I1HNA3"/>
<keyword evidence="4" id="KW-0966">Cell projection</keyword>
<dbReference type="Gene3D" id="1.20.58.300">
    <property type="entry name" value="FlgN-like"/>
    <property type="match status" value="1"/>
</dbReference>
<keyword evidence="4" id="KW-0969">Cilium</keyword>
<gene>
    <name evidence="4" type="ORF">SAMN02745724_01271</name>
</gene>
<dbReference type="OrthoDB" id="6313931at2"/>
<dbReference type="STRING" id="1123010.SAMN02745724_01271"/>
<keyword evidence="5" id="KW-1185">Reference proteome</keyword>
<comment type="function">
    <text evidence="1">Required for the efficient initiation of filament assembly.</text>
</comment>
<dbReference type="Pfam" id="PF05130">
    <property type="entry name" value="FlgN"/>
    <property type="match status" value="1"/>
</dbReference>
<dbReference type="EMBL" id="FOLO01000006">
    <property type="protein sequence ID" value="SFC25316.1"/>
    <property type="molecule type" value="Genomic_DNA"/>
</dbReference>
<dbReference type="InterPro" id="IPR036679">
    <property type="entry name" value="FlgN-like_sf"/>
</dbReference>
<name>A0A1I1HNA3_9GAMM</name>
<comment type="similarity">
    <text evidence="2">Belongs to the FlgN family.</text>
</comment>
<protein>
    <submittedName>
        <fullName evidence="4">Flagella synthesis protein FlgN</fullName>
    </submittedName>
</protein>
<organism evidence="4 5">
    <name type="scientific">Pseudoalteromonas denitrificans DSM 6059</name>
    <dbReference type="NCBI Taxonomy" id="1123010"/>
    <lineage>
        <taxon>Bacteria</taxon>
        <taxon>Pseudomonadati</taxon>
        <taxon>Pseudomonadota</taxon>
        <taxon>Gammaproteobacteria</taxon>
        <taxon>Alteromonadales</taxon>
        <taxon>Pseudoalteromonadaceae</taxon>
        <taxon>Pseudoalteromonas</taxon>
    </lineage>
</organism>
<evidence type="ECO:0000313" key="5">
    <source>
        <dbReference type="Proteomes" id="UP000198862"/>
    </source>
</evidence>
<accession>A0A1I1HNA3</accession>
<dbReference type="SUPFAM" id="SSF140566">
    <property type="entry name" value="FlgN-like"/>
    <property type="match status" value="1"/>
</dbReference>